<evidence type="ECO:0000313" key="9">
    <source>
        <dbReference type="Proteomes" id="UP001412239"/>
    </source>
</evidence>
<feature type="active site" evidence="4 5">
    <location>
        <position position="231"/>
    </location>
</feature>
<dbReference type="PIRSF" id="PIRSF036492">
    <property type="entry name" value="ALDH"/>
    <property type="match status" value="1"/>
</dbReference>
<evidence type="ECO:0000256" key="6">
    <source>
        <dbReference type="RuleBase" id="RU003345"/>
    </source>
</evidence>
<dbReference type="InterPro" id="IPR016161">
    <property type="entry name" value="Ald_DH/histidinol_DH"/>
</dbReference>
<dbReference type="InterPro" id="IPR029510">
    <property type="entry name" value="Ald_DH_CS_GLU"/>
</dbReference>
<evidence type="ECO:0000256" key="4">
    <source>
        <dbReference type="PIRSR" id="PIRSR036492-1"/>
    </source>
</evidence>
<accession>A0A292Q463</accession>
<evidence type="ECO:0000256" key="2">
    <source>
        <dbReference type="ARBA" id="ARBA00023002"/>
    </source>
</evidence>
<dbReference type="InterPro" id="IPR015590">
    <property type="entry name" value="Aldehyde_DH_dom"/>
</dbReference>
<sequence>MEEGKSVLPHRCPQDIRHLYVPVHEIADKVHTVRETFKTQKTFPLSFRKEQLRRLYYVLEDHADEFVDAMYHDMGKPRKDALMELTSCLNEICHTVENMEHWLADQEVKSDLNFCMASTRIKRKPLGVALIMTSFNAPLSGAVWPLSSAIAGGNCFVLKPAEGSPGVAALWTKYLYENLDKSFHTVVNGEIPETTELLNQKFDQISCTGSATVGRIVATAAAKHLTPCVLELGGKNPVLIDRDVDLDDAAKKIAWARTMFGGQTCLCPERDATDYILVHPDQTTELIAKVEHHWSQFWSQPLINDPKYGRVVHKRAYERITSLLGPSRIPAEASEADLFLPPMILRVERDDPLMSQEIFGPIVCVLECSSIEDAISFVNSGDRPLAVYPFSKNSKWVETVLQKTLAGTATVNDLMLSGGPAGFEFGGVGESGYGKLKGRAGLYSFTSAMTIVETPKWMGYLTGVRFPNATPFDDWLASLGKPKPKFSRKVGSADKVGKNRTGIVSNATPLTWAVAMLVVAAALHKDGGIREIGRWACMISKAVPDL</sequence>
<feature type="active site" evidence="4">
    <location>
        <position position="265"/>
    </location>
</feature>
<dbReference type="Gene3D" id="3.40.605.10">
    <property type="entry name" value="Aldehyde Dehydrogenase, Chain A, domain 1"/>
    <property type="match status" value="1"/>
</dbReference>
<keyword evidence="9" id="KW-1185">Reference proteome</keyword>
<dbReference type="SUPFAM" id="SSF53720">
    <property type="entry name" value="ALDH-like"/>
    <property type="match status" value="1"/>
</dbReference>
<dbReference type="PANTHER" id="PTHR43570:SF16">
    <property type="entry name" value="ALDEHYDE DEHYDROGENASE TYPE III, ISOFORM Q"/>
    <property type="match status" value="1"/>
</dbReference>
<dbReference type="AlphaFoldDB" id="A0A292Q463"/>
<evidence type="ECO:0000259" key="7">
    <source>
        <dbReference type="Pfam" id="PF00171"/>
    </source>
</evidence>
<dbReference type="Proteomes" id="UP001412239">
    <property type="component" value="Unassembled WGS sequence"/>
</dbReference>
<dbReference type="Gene3D" id="3.40.309.10">
    <property type="entry name" value="Aldehyde Dehydrogenase, Chain A, domain 2"/>
    <property type="match status" value="1"/>
</dbReference>
<dbReference type="Pfam" id="PF00171">
    <property type="entry name" value="Aldedh"/>
    <property type="match status" value="1"/>
</dbReference>
<dbReference type="GO" id="GO:0006081">
    <property type="term" value="P:aldehyde metabolic process"/>
    <property type="evidence" value="ECO:0007669"/>
    <property type="project" value="InterPro"/>
</dbReference>
<dbReference type="InterPro" id="IPR016163">
    <property type="entry name" value="Ald_DH_C"/>
</dbReference>
<reference evidence="8" key="1">
    <citation type="submission" date="2015-10" db="EMBL/GenBank/DDBJ databases">
        <authorList>
            <person name="Regsiter A."/>
            <person name="william w."/>
        </authorList>
    </citation>
    <scope>NUCLEOTIDE SEQUENCE</scope>
    <source>
        <strain evidence="8">Montdore</strain>
    </source>
</reference>
<proteinExistence type="inferred from homology"/>
<dbReference type="GO" id="GO:0005737">
    <property type="term" value="C:cytoplasm"/>
    <property type="evidence" value="ECO:0007669"/>
    <property type="project" value="TreeGrafter"/>
</dbReference>
<comment type="similarity">
    <text evidence="1 3 6">Belongs to the aldehyde dehydrogenase family.</text>
</comment>
<evidence type="ECO:0000256" key="3">
    <source>
        <dbReference type="PIRNR" id="PIRNR036492"/>
    </source>
</evidence>
<evidence type="ECO:0000256" key="5">
    <source>
        <dbReference type="PROSITE-ProRule" id="PRU10007"/>
    </source>
</evidence>
<keyword evidence="2 3" id="KW-0560">Oxidoreductase</keyword>
<evidence type="ECO:0000313" key="8">
    <source>
        <dbReference type="EMBL" id="CUS13500.1"/>
    </source>
</evidence>
<dbReference type="EMBL" id="LN890972">
    <property type="protein sequence ID" value="CUS13500.1"/>
    <property type="molecule type" value="Genomic_DNA"/>
</dbReference>
<dbReference type="InterPro" id="IPR012394">
    <property type="entry name" value="Aldehyde_DH_NAD(P)"/>
</dbReference>
<organism evidence="8 9">
    <name type="scientific">Tuber aestivum</name>
    <name type="common">summer truffle</name>
    <dbReference type="NCBI Taxonomy" id="59557"/>
    <lineage>
        <taxon>Eukaryota</taxon>
        <taxon>Fungi</taxon>
        <taxon>Dikarya</taxon>
        <taxon>Ascomycota</taxon>
        <taxon>Pezizomycotina</taxon>
        <taxon>Pezizomycetes</taxon>
        <taxon>Pezizales</taxon>
        <taxon>Tuberaceae</taxon>
        <taxon>Tuber</taxon>
    </lineage>
</organism>
<feature type="domain" description="Aldehyde dehydrogenase" evidence="7">
    <location>
        <begin position="26"/>
        <end position="450"/>
    </location>
</feature>
<dbReference type="PANTHER" id="PTHR43570">
    <property type="entry name" value="ALDEHYDE DEHYDROGENASE"/>
    <property type="match status" value="1"/>
</dbReference>
<dbReference type="InterPro" id="IPR016162">
    <property type="entry name" value="Ald_DH_N"/>
</dbReference>
<dbReference type="GO" id="GO:0004029">
    <property type="term" value="F:aldehyde dehydrogenase (NAD+) activity"/>
    <property type="evidence" value="ECO:0007669"/>
    <property type="project" value="TreeGrafter"/>
</dbReference>
<name>A0A292Q463_9PEZI</name>
<protein>
    <recommendedName>
        <fullName evidence="3">Aldehyde dehydrogenase</fullName>
    </recommendedName>
</protein>
<evidence type="ECO:0000256" key="1">
    <source>
        <dbReference type="ARBA" id="ARBA00009986"/>
    </source>
</evidence>
<dbReference type="PROSITE" id="PS00687">
    <property type="entry name" value="ALDEHYDE_DEHYDR_GLU"/>
    <property type="match status" value="1"/>
</dbReference>
<gene>
    <name evidence="8" type="ORF">GSTUAT00002438001</name>
</gene>